<dbReference type="Proteomes" id="UP000828390">
    <property type="component" value="Unassembled WGS sequence"/>
</dbReference>
<accession>A0A9D4KVN2</accession>
<protein>
    <submittedName>
        <fullName evidence="1">Uncharacterized protein</fullName>
    </submittedName>
</protein>
<comment type="caution">
    <text evidence="1">The sequence shown here is derived from an EMBL/GenBank/DDBJ whole genome shotgun (WGS) entry which is preliminary data.</text>
</comment>
<sequence>MTRDGVHSCAIFFSSHRFRQTAVIAAAFVSPLPCLNYSEITLSSPGDLFTFRLRNAFFNHALSMNGFSSPASGLNSF</sequence>
<evidence type="ECO:0000313" key="1">
    <source>
        <dbReference type="EMBL" id="KAH3846745.1"/>
    </source>
</evidence>
<evidence type="ECO:0000313" key="2">
    <source>
        <dbReference type="Proteomes" id="UP000828390"/>
    </source>
</evidence>
<reference evidence="1" key="1">
    <citation type="journal article" date="2019" name="bioRxiv">
        <title>The Genome of the Zebra Mussel, Dreissena polymorpha: A Resource for Invasive Species Research.</title>
        <authorList>
            <person name="McCartney M.A."/>
            <person name="Auch B."/>
            <person name="Kono T."/>
            <person name="Mallez S."/>
            <person name="Zhang Y."/>
            <person name="Obille A."/>
            <person name="Becker A."/>
            <person name="Abrahante J.E."/>
            <person name="Garbe J."/>
            <person name="Badalamenti J.P."/>
            <person name="Herman A."/>
            <person name="Mangelson H."/>
            <person name="Liachko I."/>
            <person name="Sullivan S."/>
            <person name="Sone E.D."/>
            <person name="Koren S."/>
            <person name="Silverstein K.A.T."/>
            <person name="Beckman K.B."/>
            <person name="Gohl D.M."/>
        </authorList>
    </citation>
    <scope>NUCLEOTIDE SEQUENCE</scope>
    <source>
        <strain evidence="1">Duluth1</strain>
        <tissue evidence="1">Whole animal</tissue>
    </source>
</reference>
<reference evidence="1" key="2">
    <citation type="submission" date="2020-11" db="EMBL/GenBank/DDBJ databases">
        <authorList>
            <person name="McCartney M.A."/>
            <person name="Auch B."/>
            <person name="Kono T."/>
            <person name="Mallez S."/>
            <person name="Becker A."/>
            <person name="Gohl D.M."/>
            <person name="Silverstein K.A.T."/>
            <person name="Koren S."/>
            <person name="Bechman K.B."/>
            <person name="Herman A."/>
            <person name="Abrahante J.E."/>
            <person name="Garbe J."/>
        </authorList>
    </citation>
    <scope>NUCLEOTIDE SEQUENCE</scope>
    <source>
        <strain evidence="1">Duluth1</strain>
        <tissue evidence="1">Whole animal</tissue>
    </source>
</reference>
<dbReference type="AlphaFoldDB" id="A0A9D4KVN2"/>
<organism evidence="1 2">
    <name type="scientific">Dreissena polymorpha</name>
    <name type="common">Zebra mussel</name>
    <name type="synonym">Mytilus polymorpha</name>
    <dbReference type="NCBI Taxonomy" id="45954"/>
    <lineage>
        <taxon>Eukaryota</taxon>
        <taxon>Metazoa</taxon>
        <taxon>Spiralia</taxon>
        <taxon>Lophotrochozoa</taxon>
        <taxon>Mollusca</taxon>
        <taxon>Bivalvia</taxon>
        <taxon>Autobranchia</taxon>
        <taxon>Heteroconchia</taxon>
        <taxon>Euheterodonta</taxon>
        <taxon>Imparidentia</taxon>
        <taxon>Neoheterodontei</taxon>
        <taxon>Myida</taxon>
        <taxon>Dreissenoidea</taxon>
        <taxon>Dreissenidae</taxon>
        <taxon>Dreissena</taxon>
    </lineage>
</organism>
<keyword evidence="2" id="KW-1185">Reference proteome</keyword>
<dbReference type="EMBL" id="JAIWYP010000003">
    <property type="protein sequence ID" value="KAH3846745.1"/>
    <property type="molecule type" value="Genomic_DNA"/>
</dbReference>
<proteinExistence type="predicted"/>
<gene>
    <name evidence="1" type="ORF">DPMN_089048</name>
</gene>
<name>A0A9D4KVN2_DREPO</name>